<dbReference type="EMBL" id="UPXP01000011">
    <property type="protein sequence ID" value="VBB39316.1"/>
    <property type="molecule type" value="Genomic_DNA"/>
</dbReference>
<protein>
    <submittedName>
        <fullName evidence="1">Uncharacterized protein</fullName>
    </submittedName>
</protein>
<evidence type="ECO:0000313" key="1">
    <source>
        <dbReference type="EMBL" id="VBB39316.1"/>
    </source>
</evidence>
<accession>A0A652ZU82</accession>
<sequence length="67" mass="7718">MTSGFINNFSNCPYRTAPECPDLDRSWFTKLKNKTLSPWFSDDCAYNPTLYRGHTIVGIKVKIDTKI</sequence>
<name>A0A652ZU82_9SPIR</name>
<reference evidence="1" key="1">
    <citation type="submission" date="2018-07" db="EMBL/GenBank/DDBJ databases">
        <authorList>
            <consortium name="Genoscope - CEA"/>
            <person name="William W."/>
        </authorList>
    </citation>
    <scope>NUCLEOTIDE SEQUENCE</scope>
    <source>
        <strain evidence="1">IK1</strain>
    </source>
</reference>
<dbReference type="AlphaFoldDB" id="A0A652ZU82"/>
<proteinExistence type="predicted"/>
<gene>
    <name evidence="1" type="ORF">TRIP_E190234</name>
</gene>
<organism evidence="1">
    <name type="scientific">uncultured Spirochaetota bacterium</name>
    <dbReference type="NCBI Taxonomy" id="460511"/>
    <lineage>
        <taxon>Bacteria</taxon>
        <taxon>Pseudomonadati</taxon>
        <taxon>Spirochaetota</taxon>
        <taxon>environmental samples</taxon>
    </lineage>
</organism>